<evidence type="ECO:0000256" key="3">
    <source>
        <dbReference type="ARBA" id="ARBA00022801"/>
    </source>
</evidence>
<keyword evidence="5" id="KW-0732">Signal</keyword>
<dbReference type="InterPro" id="IPR002933">
    <property type="entry name" value="Peptidase_M20"/>
</dbReference>
<comment type="caution">
    <text evidence="7">The sequence shown here is derived from an EMBL/GenBank/DDBJ whole genome shotgun (WGS) entry which is preliminary data.</text>
</comment>
<comment type="cofactor">
    <cofactor evidence="1">
        <name>Zn(2+)</name>
        <dbReference type="ChEBI" id="CHEBI:29105"/>
    </cofactor>
</comment>
<dbReference type="PANTHER" id="PTHR43808">
    <property type="entry name" value="ACETYLORNITHINE DEACETYLASE"/>
    <property type="match status" value="1"/>
</dbReference>
<dbReference type="SUPFAM" id="SSF53187">
    <property type="entry name" value="Zn-dependent exopeptidases"/>
    <property type="match status" value="1"/>
</dbReference>
<evidence type="ECO:0000256" key="4">
    <source>
        <dbReference type="ARBA" id="ARBA00022833"/>
    </source>
</evidence>
<dbReference type="InterPro" id="IPR036264">
    <property type="entry name" value="Bact_exopeptidase_dim_dom"/>
</dbReference>
<evidence type="ECO:0000256" key="2">
    <source>
        <dbReference type="ARBA" id="ARBA00022723"/>
    </source>
</evidence>
<dbReference type="Pfam" id="PF07687">
    <property type="entry name" value="M20_dimer"/>
    <property type="match status" value="1"/>
</dbReference>
<evidence type="ECO:0000259" key="6">
    <source>
        <dbReference type="Pfam" id="PF07687"/>
    </source>
</evidence>
<feature type="domain" description="Peptidase M20 dimerisation" evidence="6">
    <location>
        <begin position="225"/>
        <end position="341"/>
    </location>
</feature>
<keyword evidence="4" id="KW-0862">Zinc</keyword>
<proteinExistence type="predicted"/>
<protein>
    <submittedName>
        <fullName evidence="7">M20 family metallopeptidase</fullName>
    </submittedName>
</protein>
<dbReference type="PANTHER" id="PTHR43808:SF32">
    <property type="entry name" value="ARGE_DAPE-RELATED DEACYLASE"/>
    <property type="match status" value="1"/>
</dbReference>
<dbReference type="InterPro" id="IPR011650">
    <property type="entry name" value="Peptidase_M20_dimer"/>
</dbReference>
<evidence type="ECO:0000313" key="8">
    <source>
        <dbReference type="Proteomes" id="UP000732399"/>
    </source>
</evidence>
<keyword evidence="2" id="KW-0479">Metal-binding</keyword>
<gene>
    <name evidence="7" type="ORF">HBH26_09240</name>
</gene>
<name>A0ABX1CRX8_9SPHN</name>
<organism evidence="7 8">
    <name type="scientific">Sphingomonas corticis</name>
    <dbReference type="NCBI Taxonomy" id="2722791"/>
    <lineage>
        <taxon>Bacteria</taxon>
        <taxon>Pseudomonadati</taxon>
        <taxon>Pseudomonadota</taxon>
        <taxon>Alphaproteobacteria</taxon>
        <taxon>Sphingomonadales</taxon>
        <taxon>Sphingomonadaceae</taxon>
        <taxon>Sphingomonas</taxon>
    </lineage>
</organism>
<evidence type="ECO:0000256" key="5">
    <source>
        <dbReference type="SAM" id="SignalP"/>
    </source>
</evidence>
<reference evidence="7 8" key="1">
    <citation type="submission" date="2020-03" db="EMBL/GenBank/DDBJ databases">
        <authorList>
            <person name="Wang L."/>
            <person name="He N."/>
            <person name="Li Y."/>
            <person name="Fang Y."/>
            <person name="Zhang F."/>
        </authorList>
    </citation>
    <scope>NUCLEOTIDE SEQUENCE [LARGE SCALE GENOMIC DNA]</scope>
    <source>
        <strain evidence="7 8">36D10-4-7</strain>
    </source>
</reference>
<evidence type="ECO:0000313" key="7">
    <source>
        <dbReference type="EMBL" id="NJR78770.1"/>
    </source>
</evidence>
<accession>A0ABX1CRX8</accession>
<dbReference type="SUPFAM" id="SSF55031">
    <property type="entry name" value="Bacterial exopeptidase dimerisation domain"/>
    <property type="match status" value="1"/>
</dbReference>
<dbReference type="Pfam" id="PF01546">
    <property type="entry name" value="Peptidase_M20"/>
    <property type="match status" value="1"/>
</dbReference>
<dbReference type="InterPro" id="IPR001261">
    <property type="entry name" value="ArgE/DapE_CS"/>
</dbReference>
<dbReference type="Gene3D" id="3.40.630.10">
    <property type="entry name" value="Zn peptidases"/>
    <property type="match status" value="1"/>
</dbReference>
<dbReference type="Proteomes" id="UP000732399">
    <property type="component" value="Unassembled WGS sequence"/>
</dbReference>
<sequence>MTFRAPALANGTRPILAALATVLSLDAAPAGAAPTAAERRMKTTVDAEVARHEALLQKLVEQNSGTLNLAGVKAVADMLVPEFAQLGFATRWVDMRATGRAGHLIATHKGDGRGKRLLLIGHLDTVFEPDSPFQKWKREGDEAEGPGASDMKGGDVVIVAALRAMKAAGTLAKADITVVLVGDEERSGEPASLARADLVAAAKEADVALEFEALVTSEDRDFGTVARRGSISWEVKTTGKTGHSSIVFGPPGYGAIYEVARIADAFRRELTEPSLTYNIGLMVGGTPAALDADGVRATASGKPNIIAAEAVMRGDLRALSPQQADRVQAKMRAIVAQHLPGTGATITFNDALPPMAPDPRNDALLAALNRVNADLGLPQMAPWDPAKRGASDAGWVSPHVAVLAGLGAAGGGSHAEGEWVDLTSLPRQALRAAVLMSRLSAEPRPR</sequence>
<feature type="chain" id="PRO_5046050095" evidence="5">
    <location>
        <begin position="33"/>
        <end position="446"/>
    </location>
</feature>
<dbReference type="Gene3D" id="3.30.70.360">
    <property type="match status" value="1"/>
</dbReference>
<keyword evidence="8" id="KW-1185">Reference proteome</keyword>
<feature type="signal peptide" evidence="5">
    <location>
        <begin position="1"/>
        <end position="32"/>
    </location>
</feature>
<dbReference type="InterPro" id="IPR050072">
    <property type="entry name" value="Peptidase_M20A"/>
</dbReference>
<dbReference type="PROSITE" id="PS00758">
    <property type="entry name" value="ARGE_DAPE_CPG2_1"/>
    <property type="match status" value="1"/>
</dbReference>
<keyword evidence="3" id="KW-0378">Hydrolase</keyword>
<evidence type="ECO:0000256" key="1">
    <source>
        <dbReference type="ARBA" id="ARBA00001947"/>
    </source>
</evidence>
<dbReference type="RefSeq" id="WP_168134321.1">
    <property type="nucleotide sequence ID" value="NZ_JAAVJH010000005.1"/>
</dbReference>
<dbReference type="EMBL" id="JAAVJH010000005">
    <property type="protein sequence ID" value="NJR78770.1"/>
    <property type="molecule type" value="Genomic_DNA"/>
</dbReference>